<dbReference type="GeneID" id="80344734"/>
<feature type="domain" description="HTH tetR-type" evidence="5">
    <location>
        <begin position="5"/>
        <end position="65"/>
    </location>
</feature>
<dbReference type="PANTHER" id="PTHR30055">
    <property type="entry name" value="HTH-TYPE TRANSCRIPTIONAL REGULATOR RUTR"/>
    <property type="match status" value="1"/>
</dbReference>
<evidence type="ECO:0000256" key="4">
    <source>
        <dbReference type="PROSITE-ProRule" id="PRU00335"/>
    </source>
</evidence>
<gene>
    <name evidence="6" type="ORF">NWFMUON74_01010</name>
</gene>
<dbReference type="AlphaFoldDB" id="A0A7G1KDZ4"/>
<keyword evidence="2 4" id="KW-0238">DNA-binding</keyword>
<evidence type="ECO:0000313" key="6">
    <source>
        <dbReference type="EMBL" id="BCK52329.1"/>
    </source>
</evidence>
<name>A0A7G1KDZ4_9NOCA</name>
<dbReference type="KEGG" id="nwl:NWFMUON74_01010"/>
<evidence type="ECO:0000259" key="5">
    <source>
        <dbReference type="PROSITE" id="PS50977"/>
    </source>
</evidence>
<keyword evidence="7" id="KW-1185">Reference proteome</keyword>
<feature type="DNA-binding region" description="H-T-H motif" evidence="4">
    <location>
        <begin position="28"/>
        <end position="47"/>
    </location>
</feature>
<reference evidence="6 7" key="1">
    <citation type="submission" date="2020-08" db="EMBL/GenBank/DDBJ databases">
        <title>Genome Sequencing of Nocardia wallacei strain FMUON74 and assembly.</title>
        <authorList>
            <person name="Toyokawa M."/>
            <person name="Uesaka K."/>
        </authorList>
    </citation>
    <scope>NUCLEOTIDE SEQUENCE [LARGE SCALE GENOMIC DNA]</scope>
    <source>
        <strain evidence="6 7">FMUON74</strain>
    </source>
</reference>
<dbReference type="PANTHER" id="PTHR30055:SF151">
    <property type="entry name" value="TRANSCRIPTIONAL REGULATORY PROTEIN"/>
    <property type="match status" value="1"/>
</dbReference>
<dbReference type="GO" id="GO:0045892">
    <property type="term" value="P:negative regulation of DNA-templated transcription"/>
    <property type="evidence" value="ECO:0007669"/>
    <property type="project" value="InterPro"/>
</dbReference>
<evidence type="ECO:0000256" key="1">
    <source>
        <dbReference type="ARBA" id="ARBA00023015"/>
    </source>
</evidence>
<sequence length="200" mass="21909">MRAQPLTRDAIVAAARRVADAEGLAALTLRRLAQELDTGQASLYRHITDRRELLALLNDDLAQAFPVVRTGRPRERILRQWLGSHRVLLDHPWAGRVIIEATSVTATALPFAESALDALLAAGLSPDVAARTYRAVWQLLLGYVVNDHPLGHPGFDLDADRFPALVTARPHLAAADAPAEFEWALRRLLDAVLGPDPETD</sequence>
<dbReference type="Gene3D" id="1.10.357.10">
    <property type="entry name" value="Tetracycline Repressor, domain 2"/>
    <property type="match status" value="1"/>
</dbReference>
<dbReference type="Pfam" id="PF00440">
    <property type="entry name" value="TetR_N"/>
    <property type="match status" value="1"/>
</dbReference>
<dbReference type="InterPro" id="IPR050109">
    <property type="entry name" value="HTH-type_TetR-like_transc_reg"/>
</dbReference>
<evidence type="ECO:0000256" key="3">
    <source>
        <dbReference type="ARBA" id="ARBA00023163"/>
    </source>
</evidence>
<dbReference type="SUPFAM" id="SSF48498">
    <property type="entry name" value="Tetracyclin repressor-like, C-terminal domain"/>
    <property type="match status" value="1"/>
</dbReference>
<accession>A0A7G1KDZ4</accession>
<proteinExistence type="predicted"/>
<dbReference type="InterPro" id="IPR004111">
    <property type="entry name" value="Repressor_TetR_C"/>
</dbReference>
<keyword evidence="3" id="KW-0804">Transcription</keyword>
<dbReference type="PROSITE" id="PS50977">
    <property type="entry name" value="HTH_TETR_2"/>
    <property type="match status" value="1"/>
</dbReference>
<dbReference type="SUPFAM" id="SSF46689">
    <property type="entry name" value="Homeodomain-like"/>
    <property type="match status" value="1"/>
</dbReference>
<dbReference type="GO" id="GO:0000976">
    <property type="term" value="F:transcription cis-regulatory region binding"/>
    <property type="evidence" value="ECO:0007669"/>
    <property type="project" value="TreeGrafter"/>
</dbReference>
<protein>
    <recommendedName>
        <fullName evidence="5">HTH tetR-type domain-containing protein</fullName>
    </recommendedName>
</protein>
<organism evidence="6 7">
    <name type="scientific">Nocardia wallacei</name>
    <dbReference type="NCBI Taxonomy" id="480035"/>
    <lineage>
        <taxon>Bacteria</taxon>
        <taxon>Bacillati</taxon>
        <taxon>Actinomycetota</taxon>
        <taxon>Actinomycetes</taxon>
        <taxon>Mycobacteriales</taxon>
        <taxon>Nocardiaceae</taxon>
        <taxon>Nocardia</taxon>
    </lineage>
</organism>
<dbReference type="EMBL" id="AP023396">
    <property type="protein sequence ID" value="BCK52329.1"/>
    <property type="molecule type" value="Genomic_DNA"/>
</dbReference>
<dbReference type="GO" id="GO:0003700">
    <property type="term" value="F:DNA-binding transcription factor activity"/>
    <property type="evidence" value="ECO:0007669"/>
    <property type="project" value="TreeGrafter"/>
</dbReference>
<dbReference type="Pfam" id="PF02909">
    <property type="entry name" value="TetR_C_1"/>
    <property type="match status" value="1"/>
</dbReference>
<keyword evidence="1" id="KW-0805">Transcription regulation</keyword>
<dbReference type="InterPro" id="IPR001647">
    <property type="entry name" value="HTH_TetR"/>
</dbReference>
<dbReference type="RefSeq" id="WP_187686071.1">
    <property type="nucleotide sequence ID" value="NZ_AP023396.1"/>
</dbReference>
<dbReference type="InterPro" id="IPR009057">
    <property type="entry name" value="Homeodomain-like_sf"/>
</dbReference>
<evidence type="ECO:0000256" key="2">
    <source>
        <dbReference type="ARBA" id="ARBA00023125"/>
    </source>
</evidence>
<dbReference type="Gene3D" id="1.10.10.60">
    <property type="entry name" value="Homeodomain-like"/>
    <property type="match status" value="1"/>
</dbReference>
<evidence type="ECO:0000313" key="7">
    <source>
        <dbReference type="Proteomes" id="UP000516173"/>
    </source>
</evidence>
<dbReference type="InterPro" id="IPR036271">
    <property type="entry name" value="Tet_transcr_reg_TetR-rel_C_sf"/>
</dbReference>
<dbReference type="Proteomes" id="UP000516173">
    <property type="component" value="Chromosome"/>
</dbReference>